<reference evidence="2 3" key="1">
    <citation type="journal article" date="2014" name="Mol. Biol. Evol.">
        <title>Massive expansion of Ubiquitination-related gene families within the Chlamydiae.</title>
        <authorList>
            <person name="Domman D."/>
            <person name="Collingro A."/>
            <person name="Lagkouvardos I."/>
            <person name="Gehre L."/>
            <person name="Weinmaier T."/>
            <person name="Rattei T."/>
            <person name="Subtil A."/>
            <person name="Horn M."/>
        </authorList>
    </citation>
    <scope>NUCLEOTIDE SEQUENCE [LARGE SCALE GENOMIC DNA]</scope>
    <source>
        <strain evidence="2 3">EI2</strain>
    </source>
</reference>
<evidence type="ECO:0000313" key="2">
    <source>
        <dbReference type="EMBL" id="KIC70778.1"/>
    </source>
</evidence>
<organism evidence="2 3">
    <name type="scientific">Candidatus Protochlamydia amoebophila</name>
    <dbReference type="NCBI Taxonomy" id="362787"/>
    <lineage>
        <taxon>Bacteria</taxon>
        <taxon>Pseudomonadati</taxon>
        <taxon>Chlamydiota</taxon>
        <taxon>Chlamydiia</taxon>
        <taxon>Parachlamydiales</taxon>
        <taxon>Parachlamydiaceae</taxon>
        <taxon>Candidatus Protochlamydia</taxon>
    </lineage>
</organism>
<evidence type="ECO:0000256" key="1">
    <source>
        <dbReference type="SAM" id="Phobius"/>
    </source>
</evidence>
<keyword evidence="1" id="KW-0472">Membrane</keyword>
<accession>A0A0C1H769</accession>
<keyword evidence="1" id="KW-0812">Transmembrane</keyword>
<comment type="caution">
    <text evidence="2">The sequence shown here is derived from an EMBL/GenBank/DDBJ whole genome shotgun (WGS) entry which is preliminary data.</text>
</comment>
<gene>
    <name evidence="2" type="ORF">DB44_FX00070</name>
</gene>
<keyword evidence="1" id="KW-1133">Transmembrane helix</keyword>
<dbReference type="AlphaFoldDB" id="A0A0C1H769"/>
<dbReference type="EMBL" id="JSAN01000143">
    <property type="protein sequence ID" value="KIC70778.1"/>
    <property type="molecule type" value="Genomic_DNA"/>
</dbReference>
<evidence type="ECO:0000313" key="3">
    <source>
        <dbReference type="Proteomes" id="UP000031465"/>
    </source>
</evidence>
<feature type="transmembrane region" description="Helical" evidence="1">
    <location>
        <begin position="6"/>
        <end position="26"/>
    </location>
</feature>
<dbReference type="Proteomes" id="UP000031465">
    <property type="component" value="Unassembled WGS sequence"/>
</dbReference>
<name>A0A0C1H769_9BACT</name>
<protein>
    <submittedName>
        <fullName evidence="2">Uncharacterized protein</fullName>
    </submittedName>
</protein>
<proteinExistence type="predicted"/>
<sequence>MIFYFLLDLFCGAMSFIIFTHSMTYVKKFNSVIQGYPCAVQTVIMKNSIANAEKANLSTAIANRLALKVTYV</sequence>